<feature type="compositionally biased region" description="Gly residues" evidence="1">
    <location>
        <begin position="17"/>
        <end position="26"/>
    </location>
</feature>
<sequence>FMSRSNTRWGARQPPRRGGGGTGAGGYDQNYNDY</sequence>
<dbReference type="EMBL" id="CAJOBP010072115">
    <property type="protein sequence ID" value="CAF4886628.1"/>
    <property type="molecule type" value="Genomic_DNA"/>
</dbReference>
<protein>
    <submittedName>
        <fullName evidence="2">Uncharacterized protein</fullName>
    </submittedName>
</protein>
<accession>A0A821UA38</accession>
<feature type="non-terminal residue" evidence="2">
    <location>
        <position position="34"/>
    </location>
</feature>
<evidence type="ECO:0000313" key="3">
    <source>
        <dbReference type="Proteomes" id="UP000663873"/>
    </source>
</evidence>
<evidence type="ECO:0000256" key="1">
    <source>
        <dbReference type="SAM" id="MobiDB-lite"/>
    </source>
</evidence>
<keyword evidence="3" id="KW-1185">Reference proteome</keyword>
<feature type="non-terminal residue" evidence="2">
    <location>
        <position position="1"/>
    </location>
</feature>
<dbReference type="AlphaFoldDB" id="A0A821UA38"/>
<comment type="caution">
    <text evidence="2">The sequence shown here is derived from an EMBL/GenBank/DDBJ whole genome shotgun (WGS) entry which is preliminary data.</text>
</comment>
<dbReference type="Proteomes" id="UP000663873">
    <property type="component" value="Unassembled WGS sequence"/>
</dbReference>
<proteinExistence type="predicted"/>
<feature type="region of interest" description="Disordered" evidence="1">
    <location>
        <begin position="1"/>
        <end position="34"/>
    </location>
</feature>
<organism evidence="2 3">
    <name type="scientific">Rotaria socialis</name>
    <dbReference type="NCBI Taxonomy" id="392032"/>
    <lineage>
        <taxon>Eukaryota</taxon>
        <taxon>Metazoa</taxon>
        <taxon>Spiralia</taxon>
        <taxon>Gnathifera</taxon>
        <taxon>Rotifera</taxon>
        <taxon>Eurotatoria</taxon>
        <taxon>Bdelloidea</taxon>
        <taxon>Philodinida</taxon>
        <taxon>Philodinidae</taxon>
        <taxon>Rotaria</taxon>
    </lineage>
</organism>
<reference evidence="2" key="1">
    <citation type="submission" date="2021-02" db="EMBL/GenBank/DDBJ databases">
        <authorList>
            <person name="Nowell W R."/>
        </authorList>
    </citation>
    <scope>NUCLEOTIDE SEQUENCE</scope>
</reference>
<name>A0A821UA38_9BILA</name>
<gene>
    <name evidence="2" type="ORF">UJA718_LOCUS44931</name>
</gene>
<evidence type="ECO:0000313" key="2">
    <source>
        <dbReference type="EMBL" id="CAF4886628.1"/>
    </source>
</evidence>